<evidence type="ECO:0000256" key="1">
    <source>
        <dbReference type="SAM" id="Phobius"/>
    </source>
</evidence>
<reference evidence="2 3" key="1">
    <citation type="submission" date="2023-07" db="EMBL/GenBank/DDBJ databases">
        <authorList>
            <person name="Girao M."/>
            <person name="Carvalho M.F."/>
        </authorList>
    </citation>
    <scope>NUCLEOTIDE SEQUENCE [LARGE SCALE GENOMIC DNA]</scope>
    <source>
        <strain evidence="2 3">YIM65754</strain>
    </source>
</reference>
<comment type="caution">
    <text evidence="2">The sequence shown here is derived from an EMBL/GenBank/DDBJ whole genome shotgun (WGS) entry which is preliminary data.</text>
</comment>
<name>A0ABU7L8U4_9NOCA</name>
<keyword evidence="1" id="KW-0812">Transmembrane</keyword>
<keyword evidence="1" id="KW-1133">Transmembrane helix</keyword>
<accession>A0ABU7L8U4</accession>
<gene>
    <name evidence="2" type="ORF">Q7514_10610</name>
</gene>
<protein>
    <submittedName>
        <fullName evidence="2">Uncharacterized protein</fullName>
    </submittedName>
</protein>
<evidence type="ECO:0000313" key="2">
    <source>
        <dbReference type="EMBL" id="MEE2057973.1"/>
    </source>
</evidence>
<proteinExistence type="predicted"/>
<keyword evidence="1" id="KW-0472">Membrane</keyword>
<sequence length="84" mass="9168">MKRIFTRLAIGAACMVGVYLVFRGVAEFFLIDYRDPASYRDDWGGPSLLGVFAVHTGPGLIALLVAGYAIRRRLTVTSSRTSGE</sequence>
<dbReference type="Proteomes" id="UP001336020">
    <property type="component" value="Unassembled WGS sequence"/>
</dbReference>
<dbReference type="RefSeq" id="WP_330133212.1">
    <property type="nucleotide sequence ID" value="NZ_JAUTXY010000004.1"/>
</dbReference>
<feature type="transmembrane region" description="Helical" evidence="1">
    <location>
        <begin position="47"/>
        <end position="70"/>
    </location>
</feature>
<keyword evidence="3" id="KW-1185">Reference proteome</keyword>
<dbReference type="EMBL" id="JAUTXY010000004">
    <property type="protein sequence ID" value="MEE2057973.1"/>
    <property type="molecule type" value="Genomic_DNA"/>
</dbReference>
<evidence type="ECO:0000313" key="3">
    <source>
        <dbReference type="Proteomes" id="UP001336020"/>
    </source>
</evidence>
<organism evidence="2 3">
    <name type="scientific">Rhodococcus artemisiae</name>
    <dbReference type="NCBI Taxonomy" id="714159"/>
    <lineage>
        <taxon>Bacteria</taxon>
        <taxon>Bacillati</taxon>
        <taxon>Actinomycetota</taxon>
        <taxon>Actinomycetes</taxon>
        <taxon>Mycobacteriales</taxon>
        <taxon>Nocardiaceae</taxon>
        <taxon>Rhodococcus</taxon>
    </lineage>
</organism>